<dbReference type="KEGG" id="dvn:HQ394_13350"/>
<organism evidence="1 2">
    <name type="scientific">Defluviicoccus vanus</name>
    <dbReference type="NCBI Taxonomy" id="111831"/>
    <lineage>
        <taxon>Bacteria</taxon>
        <taxon>Pseudomonadati</taxon>
        <taxon>Pseudomonadota</taxon>
        <taxon>Alphaproteobacteria</taxon>
        <taxon>Rhodospirillales</taxon>
        <taxon>Rhodospirillaceae</taxon>
        <taxon>Defluviicoccus</taxon>
    </lineage>
</organism>
<accession>A0A7H1N348</accession>
<evidence type="ECO:0000313" key="2">
    <source>
        <dbReference type="Proteomes" id="UP000516369"/>
    </source>
</evidence>
<dbReference type="Proteomes" id="UP000516369">
    <property type="component" value="Chromosome"/>
</dbReference>
<dbReference type="AlphaFoldDB" id="A0A7H1N348"/>
<sequence>MSLISKLRSGGRRLLQSHATAPIKKMLWNKEFASGRWDHLQDTAGDCVYSYVERWADGGDILDLGCGSGNTGNELDYSAYRSYLGVDISDVAIEMAIARSAANRRDGKNRYVQSDITTFAPDRAYSVILFRESINYLPVAHIEPLLRRYRPHLGDRGVFIVRLYDRRKYEKILQVIREELSVIEECAPLTEDVSVVVFR</sequence>
<protein>
    <submittedName>
        <fullName evidence="1">Class I SAM-dependent methyltransferase</fullName>
    </submittedName>
</protein>
<dbReference type="CDD" id="cd02440">
    <property type="entry name" value="AdoMet_MTases"/>
    <property type="match status" value="1"/>
</dbReference>
<dbReference type="Pfam" id="PF13489">
    <property type="entry name" value="Methyltransf_23"/>
    <property type="match status" value="1"/>
</dbReference>
<dbReference type="GO" id="GO:0032259">
    <property type="term" value="P:methylation"/>
    <property type="evidence" value="ECO:0007669"/>
    <property type="project" value="UniProtKB-KW"/>
</dbReference>
<name>A0A7H1N348_9PROT</name>
<dbReference type="GO" id="GO:0008168">
    <property type="term" value="F:methyltransferase activity"/>
    <property type="evidence" value="ECO:0007669"/>
    <property type="project" value="UniProtKB-KW"/>
</dbReference>
<dbReference type="EMBL" id="CP053923">
    <property type="protein sequence ID" value="QNT70134.1"/>
    <property type="molecule type" value="Genomic_DNA"/>
</dbReference>
<evidence type="ECO:0000313" key="1">
    <source>
        <dbReference type="EMBL" id="QNT70134.1"/>
    </source>
</evidence>
<reference evidence="1 2" key="1">
    <citation type="submission" date="2020-05" db="EMBL/GenBank/DDBJ databases">
        <title>Complete closed genome sequence of Defluviicoccus vanus.</title>
        <authorList>
            <person name="Bessarab I."/>
            <person name="Arumugam K."/>
            <person name="Maszenan A.M."/>
            <person name="Seviour R.J."/>
            <person name="Williams R.B."/>
        </authorList>
    </citation>
    <scope>NUCLEOTIDE SEQUENCE [LARGE SCALE GENOMIC DNA]</scope>
    <source>
        <strain evidence="1 2">Ben 114</strain>
    </source>
</reference>
<dbReference type="Gene3D" id="3.40.50.150">
    <property type="entry name" value="Vaccinia Virus protein VP39"/>
    <property type="match status" value="1"/>
</dbReference>
<proteinExistence type="predicted"/>
<dbReference type="RefSeq" id="WP_190260620.1">
    <property type="nucleotide sequence ID" value="NZ_CP053923.1"/>
</dbReference>
<keyword evidence="1" id="KW-0489">Methyltransferase</keyword>
<dbReference type="SUPFAM" id="SSF53335">
    <property type="entry name" value="S-adenosyl-L-methionine-dependent methyltransferases"/>
    <property type="match status" value="1"/>
</dbReference>
<keyword evidence="1" id="KW-0808">Transferase</keyword>
<gene>
    <name evidence="1" type="ORF">HQ394_13350</name>
</gene>
<keyword evidence="2" id="KW-1185">Reference proteome</keyword>
<dbReference type="InterPro" id="IPR029063">
    <property type="entry name" value="SAM-dependent_MTases_sf"/>
</dbReference>